<dbReference type="Pfam" id="PF02540">
    <property type="entry name" value="NAD_synthase"/>
    <property type="match status" value="1"/>
</dbReference>
<dbReference type="PROSITE" id="PS51553">
    <property type="entry name" value="GMPS_ATP_PPASE"/>
    <property type="match status" value="1"/>
</dbReference>
<dbReference type="Pfam" id="PF00117">
    <property type="entry name" value="GATase"/>
    <property type="match status" value="1"/>
</dbReference>
<dbReference type="SUPFAM" id="SSF52317">
    <property type="entry name" value="Class I glutamine amidotransferase-like"/>
    <property type="match status" value="1"/>
</dbReference>
<evidence type="ECO:0000256" key="10">
    <source>
        <dbReference type="PROSITE-ProRule" id="PRU00886"/>
    </source>
</evidence>
<feature type="binding site" evidence="10">
    <location>
        <begin position="278"/>
        <end position="284"/>
    </location>
    <ligand>
        <name>ATP</name>
        <dbReference type="ChEBI" id="CHEBI:30616"/>
    </ligand>
</feature>
<dbReference type="InterPro" id="IPR014729">
    <property type="entry name" value="Rossmann-like_a/b/a_fold"/>
</dbReference>
<name>A0AAT9LET7_9FIRM</name>
<comment type="catalytic activity">
    <reaction evidence="9">
        <text>XMP + L-glutamine + ATP + H2O = GMP + L-glutamate + AMP + diphosphate + 2 H(+)</text>
        <dbReference type="Rhea" id="RHEA:11680"/>
        <dbReference type="ChEBI" id="CHEBI:15377"/>
        <dbReference type="ChEBI" id="CHEBI:15378"/>
        <dbReference type="ChEBI" id="CHEBI:29985"/>
        <dbReference type="ChEBI" id="CHEBI:30616"/>
        <dbReference type="ChEBI" id="CHEBI:33019"/>
        <dbReference type="ChEBI" id="CHEBI:57464"/>
        <dbReference type="ChEBI" id="CHEBI:58115"/>
        <dbReference type="ChEBI" id="CHEBI:58359"/>
        <dbReference type="ChEBI" id="CHEBI:456215"/>
        <dbReference type="EC" id="6.3.5.2"/>
    </reaction>
</comment>
<evidence type="ECO:0000256" key="5">
    <source>
        <dbReference type="ARBA" id="ARBA00022749"/>
    </source>
</evidence>
<feature type="active site" evidence="9">
    <location>
        <position position="226"/>
    </location>
</feature>
<evidence type="ECO:0000256" key="8">
    <source>
        <dbReference type="ARBA" id="ARBA00022962"/>
    </source>
</evidence>
<comment type="function">
    <text evidence="1 9">Catalyzes the synthesis of GMP from XMP.</text>
</comment>
<dbReference type="InterPro" id="IPR004739">
    <property type="entry name" value="GMP_synth_GATase"/>
</dbReference>
<reference evidence="12" key="1">
    <citation type="submission" date="2020-10" db="EMBL/GenBank/DDBJ databases">
        <authorList>
            <person name="Kadnikov V."/>
            <person name="Beletsky A.V."/>
            <person name="Mardanov A.V."/>
            <person name="Karnachuk O.V."/>
            <person name="Ravin N.V."/>
        </authorList>
    </citation>
    <scope>NUCLEOTIDE SEQUENCE</scope>
    <source>
        <strain evidence="12">Bu02</strain>
    </source>
</reference>
<dbReference type="SUPFAM" id="SSF54810">
    <property type="entry name" value="GMP synthetase C-terminal dimerisation domain"/>
    <property type="match status" value="1"/>
</dbReference>
<dbReference type="GO" id="GO:0005524">
    <property type="term" value="F:ATP binding"/>
    <property type="evidence" value="ECO:0007669"/>
    <property type="project" value="UniProtKB-UniRule"/>
</dbReference>
<evidence type="ECO:0000256" key="9">
    <source>
        <dbReference type="HAMAP-Rule" id="MF_00344"/>
    </source>
</evidence>
<dbReference type="Gene3D" id="3.40.50.620">
    <property type="entry name" value="HUPs"/>
    <property type="match status" value="1"/>
</dbReference>
<dbReference type="Pfam" id="PF00958">
    <property type="entry name" value="GMP_synt_C"/>
    <property type="match status" value="1"/>
</dbReference>
<dbReference type="InterPro" id="IPR029062">
    <property type="entry name" value="Class_I_gatase-like"/>
</dbReference>
<dbReference type="InterPro" id="IPR025777">
    <property type="entry name" value="GMPS_ATP_PPase_dom"/>
</dbReference>
<accession>A0AAT9LET7</accession>
<dbReference type="GO" id="GO:0003921">
    <property type="term" value="F:GMP synthase activity"/>
    <property type="evidence" value="ECO:0007669"/>
    <property type="project" value="InterPro"/>
</dbReference>
<sequence>MTWGNGPGQHPAGAFPTDPPGNQVVILDFGAQYTQLIARRVREQKVFCQVLPGDSSVSEILNAVSRPMGDVSSKPESGHRRKAPGAIILSGGPDSVYLPDAILPDPAIFELGVPVLGICYGMQAMARVLGGRVVSGAAGGGREYGPATFYIGHPHSRKPGEGYRGAGETSLLFAGLPEVMEVWMSHGDSVEEVPPGFSVLGHTEKTPVAAMGDETRGFYGVQFHPEVRHTPLGTEILRNFLFKVSRLRPDWTMGSFIERSIAEIKEKVGNSSAIAGVSGGVDSTVAAVLVHKAIGPRLHLILVDHGLLREGEVESVVAALSRLGMEVKPVYARERFLEKLKGVADPEKKRKIIGEEFVKVFEEEAARFPDAEFFVQGTIYPDIIESGAKGRAVIKSHHNVGGLPERMNLKLIEPLRELFKDEVREVGKELGLPQEFIDRHPFPGPGLAVRVLGEVTPDKLDIVRRAQSILDDEIRKSGWYERLWQCFCVLPDVRTVGVMGDNRTYGHLIAIRAVHSEDAMTADWAHLPYDLLERISTRIVNEVPEVNRVVYDVTSKPPATIEWE</sequence>
<reference evidence="12" key="2">
    <citation type="journal article" date="2023" name="Biology">
        <title>Prokaryotic Life Associated with Coal-Fire Gas Vents Revealed by Metagenomics.</title>
        <authorList>
            <person name="Kadnikov V.V."/>
            <person name="Mardanov A.V."/>
            <person name="Beletsky A.V."/>
            <person name="Karnachuk O.V."/>
            <person name="Ravin N.V."/>
        </authorList>
    </citation>
    <scope>NUCLEOTIDE SEQUENCE</scope>
    <source>
        <strain evidence="12">Bu02</strain>
    </source>
</reference>
<dbReference type="PROSITE" id="PS51273">
    <property type="entry name" value="GATASE_TYPE_1"/>
    <property type="match status" value="1"/>
</dbReference>
<keyword evidence="5 9" id="KW-0332">GMP biosynthesis</keyword>
<evidence type="ECO:0000256" key="4">
    <source>
        <dbReference type="ARBA" id="ARBA00022741"/>
    </source>
</evidence>
<dbReference type="EC" id="6.3.5.2" evidence="9"/>
<keyword evidence="4 9" id="KW-0547">Nucleotide-binding</keyword>
<comment type="subunit">
    <text evidence="9">Homodimer.</text>
</comment>
<dbReference type="InterPro" id="IPR017926">
    <property type="entry name" value="GATASE"/>
</dbReference>
<evidence type="ECO:0000259" key="11">
    <source>
        <dbReference type="PROSITE" id="PS51553"/>
    </source>
</evidence>
<dbReference type="Gene3D" id="3.30.300.10">
    <property type="match status" value="1"/>
</dbReference>
<evidence type="ECO:0000256" key="6">
    <source>
        <dbReference type="ARBA" id="ARBA00022755"/>
    </source>
</evidence>
<dbReference type="FunFam" id="3.40.50.620:FF:000001">
    <property type="entry name" value="GMP synthase [glutamine-hydrolyzing]"/>
    <property type="match status" value="1"/>
</dbReference>
<dbReference type="CDD" id="cd01997">
    <property type="entry name" value="GMP_synthase_C"/>
    <property type="match status" value="1"/>
</dbReference>
<dbReference type="AlphaFoldDB" id="A0AAT9LET7"/>
<dbReference type="HAMAP" id="MF_00344">
    <property type="entry name" value="GMP_synthase"/>
    <property type="match status" value="1"/>
</dbReference>
<dbReference type="Gene3D" id="3.40.50.880">
    <property type="match status" value="1"/>
</dbReference>
<dbReference type="SUPFAM" id="SSF52402">
    <property type="entry name" value="Adenine nucleotide alpha hydrolases-like"/>
    <property type="match status" value="1"/>
</dbReference>
<keyword evidence="8 9" id="KW-0315">Glutamine amidotransferase</keyword>
<dbReference type="PANTHER" id="PTHR11922">
    <property type="entry name" value="GMP SYNTHASE-RELATED"/>
    <property type="match status" value="1"/>
</dbReference>
<keyword evidence="3 9" id="KW-0436">Ligase</keyword>
<organism evidence="12">
    <name type="scientific">Candidatus Fermentithermobacillus carboniphilus</name>
    <dbReference type="NCBI Taxonomy" id="3085328"/>
    <lineage>
        <taxon>Bacteria</taxon>
        <taxon>Bacillati</taxon>
        <taxon>Bacillota</taxon>
        <taxon>Candidatus Fermentithermobacillia</taxon>
        <taxon>Candidatus Fermentithermobacillales</taxon>
        <taxon>Candidatus Fermentithermobacillaceae</taxon>
        <taxon>Candidatus Fermentithermobacillus</taxon>
    </lineage>
</organism>
<feature type="domain" description="GMPS ATP-PPase" evidence="11">
    <location>
        <begin position="251"/>
        <end position="439"/>
    </location>
</feature>
<dbReference type="InterPro" id="IPR022310">
    <property type="entry name" value="NAD/GMP_synthase"/>
</dbReference>
<comment type="pathway">
    <text evidence="2 9">Purine metabolism; GMP biosynthesis; GMP from XMP (L-Gln route): step 1/1.</text>
</comment>
<dbReference type="NCBIfam" id="TIGR00884">
    <property type="entry name" value="guaA_Cterm"/>
    <property type="match status" value="1"/>
</dbReference>
<dbReference type="NCBIfam" id="NF000848">
    <property type="entry name" value="PRK00074.1"/>
    <property type="match status" value="1"/>
</dbReference>
<dbReference type="GO" id="GO:0005829">
    <property type="term" value="C:cytosol"/>
    <property type="evidence" value="ECO:0007669"/>
    <property type="project" value="TreeGrafter"/>
</dbReference>
<dbReference type="InterPro" id="IPR001674">
    <property type="entry name" value="GMP_synth_C"/>
</dbReference>
<keyword evidence="6 9" id="KW-0658">Purine biosynthesis</keyword>
<dbReference type="CDD" id="cd01742">
    <property type="entry name" value="GATase1_GMP_Synthase"/>
    <property type="match status" value="1"/>
</dbReference>
<evidence type="ECO:0000313" key="12">
    <source>
        <dbReference type="EMBL" id="QUL99553.1"/>
    </source>
</evidence>
<dbReference type="InterPro" id="IPR022955">
    <property type="entry name" value="GMP_synthase"/>
</dbReference>
<feature type="active site" description="Nucleophile" evidence="9">
    <location>
        <position position="119"/>
    </location>
</feature>
<dbReference type="PRINTS" id="PR00097">
    <property type="entry name" value="ANTSNTHASEII"/>
</dbReference>
<evidence type="ECO:0000256" key="3">
    <source>
        <dbReference type="ARBA" id="ARBA00022598"/>
    </source>
</evidence>
<dbReference type="EMBL" id="CP062796">
    <property type="protein sequence ID" value="QUL99553.1"/>
    <property type="molecule type" value="Genomic_DNA"/>
</dbReference>
<evidence type="ECO:0000256" key="7">
    <source>
        <dbReference type="ARBA" id="ARBA00022840"/>
    </source>
</evidence>
<dbReference type="PANTHER" id="PTHR11922:SF2">
    <property type="entry name" value="GMP SYNTHASE [GLUTAMINE-HYDROLYZING]"/>
    <property type="match status" value="1"/>
</dbReference>
<evidence type="ECO:0000256" key="1">
    <source>
        <dbReference type="ARBA" id="ARBA00002332"/>
    </source>
</evidence>
<dbReference type="KEGG" id="fcz:IMF26_02720"/>
<gene>
    <name evidence="9 12" type="primary">guaA</name>
    <name evidence="12" type="ORF">IMF26_02720</name>
</gene>
<evidence type="ECO:0000256" key="2">
    <source>
        <dbReference type="ARBA" id="ARBA00005153"/>
    </source>
</evidence>
<keyword evidence="7 9" id="KW-0067">ATP-binding</keyword>
<feature type="active site" evidence="9">
    <location>
        <position position="224"/>
    </location>
</feature>
<dbReference type="FunFam" id="3.30.300.10:FF:000002">
    <property type="entry name" value="GMP synthase [glutamine-hydrolyzing]"/>
    <property type="match status" value="1"/>
</dbReference>
<protein>
    <recommendedName>
        <fullName evidence="9">GMP synthase [glutamine-hydrolyzing]</fullName>
        <ecNumber evidence="9">6.3.5.2</ecNumber>
    </recommendedName>
    <alternativeName>
        <fullName evidence="9">GMP synthetase</fullName>
    </alternativeName>
    <alternativeName>
        <fullName evidence="9">Glutamine amidotransferase</fullName>
    </alternativeName>
</protein>
<dbReference type="PRINTS" id="PR00096">
    <property type="entry name" value="GATASE"/>
</dbReference>
<proteinExistence type="inferred from homology"/>